<dbReference type="GO" id="GO:0008270">
    <property type="term" value="F:zinc ion binding"/>
    <property type="evidence" value="ECO:0007669"/>
    <property type="project" value="UniProtKB-KW"/>
</dbReference>
<dbReference type="GO" id="GO:0000978">
    <property type="term" value="F:RNA polymerase II cis-regulatory region sequence-specific DNA binding"/>
    <property type="evidence" value="ECO:0007669"/>
    <property type="project" value="TreeGrafter"/>
</dbReference>
<dbReference type="PANTHER" id="PTHR14003:SF19">
    <property type="entry name" value="YY2 TRANSCRIPTION FACTOR"/>
    <property type="match status" value="1"/>
</dbReference>
<protein>
    <recommendedName>
        <fullName evidence="7">C2H2-type domain-containing protein</fullName>
    </recommendedName>
</protein>
<keyword evidence="1" id="KW-0479">Metal-binding</keyword>
<evidence type="ECO:0000256" key="3">
    <source>
        <dbReference type="ARBA" id="ARBA00022771"/>
    </source>
</evidence>
<dbReference type="GO" id="GO:0031519">
    <property type="term" value="C:PcG protein complex"/>
    <property type="evidence" value="ECO:0007669"/>
    <property type="project" value="TreeGrafter"/>
</dbReference>
<evidence type="ECO:0000256" key="2">
    <source>
        <dbReference type="ARBA" id="ARBA00022737"/>
    </source>
</evidence>
<dbReference type="FunFam" id="3.30.160.60:FF:002104">
    <property type="entry name" value="Si:ch211-266d19.4"/>
    <property type="match status" value="1"/>
</dbReference>
<reference evidence="8" key="2">
    <citation type="submission" date="2020-11" db="EMBL/GenBank/DDBJ databases">
        <authorList>
            <person name="McCartney M.A."/>
            <person name="Auch B."/>
            <person name="Kono T."/>
            <person name="Mallez S."/>
            <person name="Becker A."/>
            <person name="Gohl D.M."/>
            <person name="Silverstein K.A.T."/>
            <person name="Koren S."/>
            <person name="Bechman K.B."/>
            <person name="Herman A."/>
            <person name="Abrahante J.E."/>
            <person name="Garbe J."/>
        </authorList>
    </citation>
    <scope>NUCLEOTIDE SEQUENCE</scope>
    <source>
        <strain evidence="8">Duluth1</strain>
        <tissue evidence="8">Whole animal</tissue>
    </source>
</reference>
<dbReference type="InterPro" id="IPR013087">
    <property type="entry name" value="Znf_C2H2_type"/>
</dbReference>
<dbReference type="Proteomes" id="UP000828390">
    <property type="component" value="Unassembled WGS sequence"/>
</dbReference>
<dbReference type="InterPro" id="IPR036236">
    <property type="entry name" value="Znf_C2H2_sf"/>
</dbReference>
<evidence type="ECO:0000313" key="8">
    <source>
        <dbReference type="EMBL" id="KAH3870086.1"/>
    </source>
</evidence>
<feature type="domain" description="C2H2-type" evidence="7">
    <location>
        <begin position="154"/>
        <end position="181"/>
    </location>
</feature>
<dbReference type="GO" id="GO:0000785">
    <property type="term" value="C:chromatin"/>
    <property type="evidence" value="ECO:0007669"/>
    <property type="project" value="TreeGrafter"/>
</dbReference>
<dbReference type="EMBL" id="JAIWYP010000002">
    <property type="protein sequence ID" value="KAH3870086.1"/>
    <property type="molecule type" value="Genomic_DNA"/>
</dbReference>
<comment type="caution">
    <text evidence="8">The sequence shown here is derived from an EMBL/GenBank/DDBJ whole genome shotgun (WGS) entry which is preliminary data.</text>
</comment>
<name>A0A9D4M848_DREPO</name>
<reference evidence="8" key="1">
    <citation type="journal article" date="2019" name="bioRxiv">
        <title>The Genome of the Zebra Mussel, Dreissena polymorpha: A Resource for Invasive Species Research.</title>
        <authorList>
            <person name="McCartney M.A."/>
            <person name="Auch B."/>
            <person name="Kono T."/>
            <person name="Mallez S."/>
            <person name="Zhang Y."/>
            <person name="Obille A."/>
            <person name="Becker A."/>
            <person name="Abrahante J.E."/>
            <person name="Garbe J."/>
            <person name="Badalamenti J.P."/>
            <person name="Herman A."/>
            <person name="Mangelson H."/>
            <person name="Liachko I."/>
            <person name="Sullivan S."/>
            <person name="Sone E.D."/>
            <person name="Koren S."/>
            <person name="Silverstein K.A.T."/>
            <person name="Beckman K.B."/>
            <person name="Gohl D.M."/>
        </authorList>
    </citation>
    <scope>NUCLEOTIDE SEQUENCE</scope>
    <source>
        <strain evidence="8">Duluth1</strain>
        <tissue evidence="8">Whole animal</tissue>
    </source>
</reference>
<organism evidence="8 9">
    <name type="scientific">Dreissena polymorpha</name>
    <name type="common">Zebra mussel</name>
    <name type="synonym">Mytilus polymorpha</name>
    <dbReference type="NCBI Taxonomy" id="45954"/>
    <lineage>
        <taxon>Eukaryota</taxon>
        <taxon>Metazoa</taxon>
        <taxon>Spiralia</taxon>
        <taxon>Lophotrochozoa</taxon>
        <taxon>Mollusca</taxon>
        <taxon>Bivalvia</taxon>
        <taxon>Autobranchia</taxon>
        <taxon>Heteroconchia</taxon>
        <taxon>Euheterodonta</taxon>
        <taxon>Imparidentia</taxon>
        <taxon>Neoheterodontei</taxon>
        <taxon>Myida</taxon>
        <taxon>Dreissenoidea</taxon>
        <taxon>Dreissenidae</taxon>
        <taxon>Dreissena</taxon>
    </lineage>
</organism>
<keyword evidence="9" id="KW-1185">Reference proteome</keyword>
<dbReference type="FunFam" id="3.30.160.60:FF:000624">
    <property type="entry name" value="zinc finger protein 697"/>
    <property type="match status" value="1"/>
</dbReference>
<feature type="domain" description="C2H2-type" evidence="7">
    <location>
        <begin position="182"/>
        <end position="211"/>
    </location>
</feature>
<dbReference type="PROSITE" id="PS00028">
    <property type="entry name" value="ZINC_FINGER_C2H2_1"/>
    <property type="match status" value="6"/>
</dbReference>
<evidence type="ECO:0000259" key="7">
    <source>
        <dbReference type="PROSITE" id="PS50157"/>
    </source>
</evidence>
<dbReference type="Pfam" id="PF00096">
    <property type="entry name" value="zf-C2H2"/>
    <property type="match status" value="6"/>
</dbReference>
<dbReference type="PROSITE" id="PS50157">
    <property type="entry name" value="ZINC_FINGER_C2H2_2"/>
    <property type="match status" value="7"/>
</dbReference>
<keyword evidence="2" id="KW-0677">Repeat</keyword>
<dbReference type="SMART" id="SM00355">
    <property type="entry name" value="ZnF_C2H2"/>
    <property type="match status" value="7"/>
</dbReference>
<feature type="domain" description="C2H2-type" evidence="7">
    <location>
        <begin position="98"/>
        <end position="125"/>
    </location>
</feature>
<feature type="region of interest" description="Disordered" evidence="6">
    <location>
        <begin position="1"/>
        <end position="26"/>
    </location>
</feature>
<dbReference type="PANTHER" id="PTHR14003">
    <property type="entry name" value="TRANSCRIPTIONAL REPRESSOR PROTEIN YY"/>
    <property type="match status" value="1"/>
</dbReference>
<feature type="domain" description="C2H2-type" evidence="7">
    <location>
        <begin position="70"/>
        <end position="97"/>
    </location>
</feature>
<evidence type="ECO:0000256" key="1">
    <source>
        <dbReference type="ARBA" id="ARBA00022723"/>
    </source>
</evidence>
<feature type="domain" description="C2H2-type" evidence="7">
    <location>
        <begin position="126"/>
        <end position="153"/>
    </location>
</feature>
<accession>A0A9D4M848</accession>
<dbReference type="Gene3D" id="3.30.160.60">
    <property type="entry name" value="Classic Zinc Finger"/>
    <property type="match status" value="6"/>
</dbReference>
<feature type="region of interest" description="Disordered" evidence="6">
    <location>
        <begin position="276"/>
        <end position="314"/>
    </location>
</feature>
<dbReference type="OrthoDB" id="3437960at2759"/>
<proteinExistence type="predicted"/>
<feature type="domain" description="C2H2-type" evidence="7">
    <location>
        <begin position="212"/>
        <end position="240"/>
    </location>
</feature>
<keyword evidence="4" id="KW-0862">Zinc</keyword>
<evidence type="ECO:0000313" key="9">
    <source>
        <dbReference type="Proteomes" id="UP000828390"/>
    </source>
</evidence>
<gene>
    <name evidence="8" type="ORF">DPMN_033266</name>
</gene>
<dbReference type="FunFam" id="3.30.160.60:FF:000125">
    <property type="entry name" value="Putative zinc finger protein 143"/>
    <property type="match status" value="1"/>
</dbReference>
<feature type="compositionally biased region" description="Acidic residues" evidence="6">
    <location>
        <begin position="290"/>
        <end position="307"/>
    </location>
</feature>
<dbReference type="GO" id="GO:0005667">
    <property type="term" value="C:transcription regulator complex"/>
    <property type="evidence" value="ECO:0007669"/>
    <property type="project" value="TreeGrafter"/>
</dbReference>
<sequence>MATTEQIGNSHDSEGDNMTETGSSQEALDAEIKRERMARLQKAMNESGILDCGMVQVIDKLRQTDSRIKHICEHCAKTFKQKRDYETHLRVHTGERPFKCEDCGMAFKVKSGLKEHMLIHKGIKPHGCPHCDQFFRSQRTLQNHIRTHTGEKPFECEVCSKRFTQSGGLKTHMKTHTGEKPFVCQYEGCGLRFALKKTLKYHENTHTGVKRYQCHYCSKIFSRKDQCVSHIRRIHLEDKEKFECAVCSKTFTEKSSLLRHAEKQNCKLKLYRGNSGDHEEGATAAASGSDDNDDGDDDTEEEVEGEREMEAAGGSEIVVAKKRKVEYIVEKLGQTVERFRDPNSEGIVNESEDASEFGENEDFPEVLILKNPDAAGPRVIYCGKTYNAEETARKLSAIIGKDAVILNMNRPARNFEVVYHTDEMHPIGNKGNGLEYGEHLKEHESGIKKQIVFAREYSKRRNMCEDEVCKSFSKEVNGDNELHVDEKSEKVVILGENDGREFVKKVVENNE</sequence>
<feature type="domain" description="C2H2-type" evidence="7">
    <location>
        <begin position="242"/>
        <end position="260"/>
    </location>
</feature>
<dbReference type="AlphaFoldDB" id="A0A9D4M848"/>
<dbReference type="FunFam" id="3.30.160.60:FF:000100">
    <property type="entry name" value="Zinc finger 45-like"/>
    <property type="match status" value="1"/>
</dbReference>
<evidence type="ECO:0000256" key="4">
    <source>
        <dbReference type="ARBA" id="ARBA00022833"/>
    </source>
</evidence>
<keyword evidence="3 5" id="KW-0863">Zinc-finger</keyword>
<evidence type="ECO:0000256" key="6">
    <source>
        <dbReference type="SAM" id="MobiDB-lite"/>
    </source>
</evidence>
<evidence type="ECO:0000256" key="5">
    <source>
        <dbReference type="PROSITE-ProRule" id="PRU00042"/>
    </source>
</evidence>
<dbReference type="SUPFAM" id="SSF57667">
    <property type="entry name" value="beta-beta-alpha zinc fingers"/>
    <property type="match status" value="4"/>
</dbReference>
<dbReference type="GO" id="GO:0000981">
    <property type="term" value="F:DNA-binding transcription factor activity, RNA polymerase II-specific"/>
    <property type="evidence" value="ECO:0007669"/>
    <property type="project" value="TreeGrafter"/>
</dbReference>